<comment type="subcellular location">
    <subcellularLocation>
        <location evidence="1">Cell membrane</location>
        <topology evidence="1">Multi-pass membrane protein</topology>
    </subcellularLocation>
</comment>
<evidence type="ECO:0000256" key="6">
    <source>
        <dbReference type="SAM" id="Phobius"/>
    </source>
</evidence>
<feature type="transmembrane region" description="Helical" evidence="6">
    <location>
        <begin position="100"/>
        <end position="120"/>
    </location>
</feature>
<dbReference type="PROSITE" id="PS50850">
    <property type="entry name" value="MFS"/>
    <property type="match status" value="1"/>
</dbReference>
<feature type="domain" description="Major facilitator superfamily (MFS) profile" evidence="7">
    <location>
        <begin position="62"/>
        <end position="463"/>
    </location>
</feature>
<feature type="transmembrane region" description="Helical" evidence="6">
    <location>
        <begin position="278"/>
        <end position="297"/>
    </location>
</feature>
<gene>
    <name evidence="8" type="ORF">JL106_06820</name>
</gene>
<evidence type="ECO:0000256" key="2">
    <source>
        <dbReference type="ARBA" id="ARBA00022692"/>
    </source>
</evidence>
<evidence type="ECO:0000256" key="3">
    <source>
        <dbReference type="ARBA" id="ARBA00022989"/>
    </source>
</evidence>
<evidence type="ECO:0000313" key="9">
    <source>
        <dbReference type="Proteomes" id="UP000663792"/>
    </source>
</evidence>
<accession>A0A938Y719</accession>
<dbReference type="PANTHER" id="PTHR23534">
    <property type="entry name" value="MFS PERMEASE"/>
    <property type="match status" value="1"/>
</dbReference>
<feature type="region of interest" description="Disordered" evidence="5">
    <location>
        <begin position="1"/>
        <end position="50"/>
    </location>
</feature>
<sequence length="467" mass="47202">MPPSPENRQTAAPTPPAPPVDTESLATGAALSATGIDAPPDPDADPPGWQLDPAVVAVQRRTVRLLMLTQTFGSFGMGASASVGVLLVEDIVADEALAGLARTCLTLGAAALAIPLAALAVRRGRRISLGLAWVIGAVGAALLILAALTDSVALVVIGMALFGSGTAAGLQARFCAADLAVPARRGQTLSLVVWIGTLGSVVGPNLGIPGAWVSSILGLPELAGTFVIAATMLGLAALVTLVFLRPDPLRIAQSHVHHPAGTGQPSHTRSSLRHTLSVIWALPTARFALIAVVLSHTSMVSLMTMTPVHMDHSGSTITLVGLTISIHVIGMFAFAPLVGRASDRWGPVPVIVAGQIMFVLAAGAAIAAGPHWSPTALSLFLLGTGWSCGTVPGSVMLSSSVPSEIRTHTQGVVDASMNGVAALAALVAGPTYALVGFAGLGVMVLALAAVVLLAAVRFTAGRRSAPA</sequence>
<proteinExistence type="predicted"/>
<name>A0A938Y719_9ACTN</name>
<evidence type="ECO:0000256" key="1">
    <source>
        <dbReference type="ARBA" id="ARBA00004651"/>
    </source>
</evidence>
<comment type="caution">
    <text evidence="8">The sequence shown here is derived from an EMBL/GenBank/DDBJ whole genome shotgun (WGS) entry which is preliminary data.</text>
</comment>
<dbReference type="GO" id="GO:0022857">
    <property type="term" value="F:transmembrane transporter activity"/>
    <property type="evidence" value="ECO:0007669"/>
    <property type="project" value="InterPro"/>
</dbReference>
<dbReference type="SUPFAM" id="SSF103473">
    <property type="entry name" value="MFS general substrate transporter"/>
    <property type="match status" value="1"/>
</dbReference>
<protein>
    <submittedName>
        <fullName evidence="8">MFS transporter</fullName>
    </submittedName>
</protein>
<dbReference type="AlphaFoldDB" id="A0A938Y719"/>
<dbReference type="InterPro" id="IPR036259">
    <property type="entry name" value="MFS_trans_sf"/>
</dbReference>
<dbReference type="Gene3D" id="1.20.1250.20">
    <property type="entry name" value="MFS general substrate transporter like domains"/>
    <property type="match status" value="1"/>
</dbReference>
<feature type="transmembrane region" description="Helical" evidence="6">
    <location>
        <begin position="224"/>
        <end position="244"/>
    </location>
</feature>
<feature type="transmembrane region" description="Helical" evidence="6">
    <location>
        <begin position="127"/>
        <end position="146"/>
    </location>
</feature>
<evidence type="ECO:0000256" key="5">
    <source>
        <dbReference type="SAM" id="MobiDB-lite"/>
    </source>
</evidence>
<keyword evidence="4 6" id="KW-0472">Membrane</keyword>
<dbReference type="GO" id="GO:0005886">
    <property type="term" value="C:plasma membrane"/>
    <property type="evidence" value="ECO:0007669"/>
    <property type="project" value="UniProtKB-SubCell"/>
</dbReference>
<keyword evidence="2 6" id="KW-0812">Transmembrane</keyword>
<feature type="transmembrane region" description="Helical" evidence="6">
    <location>
        <begin position="434"/>
        <end position="456"/>
    </location>
</feature>
<evidence type="ECO:0000259" key="7">
    <source>
        <dbReference type="PROSITE" id="PS50850"/>
    </source>
</evidence>
<keyword evidence="3 6" id="KW-1133">Transmembrane helix</keyword>
<evidence type="ECO:0000313" key="8">
    <source>
        <dbReference type="EMBL" id="MBM9466995.1"/>
    </source>
</evidence>
<organism evidence="8 9">
    <name type="scientific">Nakamurella leprariae</name>
    <dbReference type="NCBI Taxonomy" id="2803911"/>
    <lineage>
        <taxon>Bacteria</taxon>
        <taxon>Bacillati</taxon>
        <taxon>Actinomycetota</taxon>
        <taxon>Actinomycetes</taxon>
        <taxon>Nakamurellales</taxon>
        <taxon>Nakamurellaceae</taxon>
        <taxon>Nakamurella</taxon>
    </lineage>
</organism>
<dbReference type="Pfam" id="PF07690">
    <property type="entry name" value="MFS_1"/>
    <property type="match status" value="1"/>
</dbReference>
<dbReference type="PANTHER" id="PTHR23534:SF1">
    <property type="entry name" value="MAJOR FACILITATOR SUPERFAMILY PROTEIN"/>
    <property type="match status" value="1"/>
</dbReference>
<reference evidence="8" key="1">
    <citation type="submission" date="2021-01" db="EMBL/GenBank/DDBJ databases">
        <title>YIM 132084 draft genome.</title>
        <authorList>
            <person name="An D."/>
        </authorList>
    </citation>
    <scope>NUCLEOTIDE SEQUENCE</scope>
    <source>
        <strain evidence="8">YIM 132084</strain>
    </source>
</reference>
<dbReference type="Proteomes" id="UP000663792">
    <property type="component" value="Unassembled WGS sequence"/>
</dbReference>
<evidence type="ECO:0000256" key="4">
    <source>
        <dbReference type="ARBA" id="ARBA00023136"/>
    </source>
</evidence>
<feature type="transmembrane region" description="Helical" evidence="6">
    <location>
        <begin position="317"/>
        <end position="338"/>
    </location>
</feature>
<feature type="transmembrane region" description="Helical" evidence="6">
    <location>
        <begin position="152"/>
        <end position="170"/>
    </location>
</feature>
<dbReference type="RefSeq" id="WP_205259925.1">
    <property type="nucleotide sequence ID" value="NZ_JAERWK010000008.1"/>
</dbReference>
<dbReference type="InterPro" id="IPR011701">
    <property type="entry name" value="MFS"/>
</dbReference>
<feature type="transmembrane region" description="Helical" evidence="6">
    <location>
        <begin position="191"/>
        <end position="212"/>
    </location>
</feature>
<keyword evidence="9" id="KW-1185">Reference proteome</keyword>
<dbReference type="EMBL" id="JAERWK010000008">
    <property type="protein sequence ID" value="MBM9466995.1"/>
    <property type="molecule type" value="Genomic_DNA"/>
</dbReference>
<feature type="transmembrane region" description="Helical" evidence="6">
    <location>
        <begin position="350"/>
        <end position="370"/>
    </location>
</feature>
<feature type="transmembrane region" description="Helical" evidence="6">
    <location>
        <begin position="65"/>
        <end position="88"/>
    </location>
</feature>
<dbReference type="InterPro" id="IPR020846">
    <property type="entry name" value="MFS_dom"/>
</dbReference>